<dbReference type="Proteomes" id="UP000034246">
    <property type="component" value="Unassembled WGS sequence"/>
</dbReference>
<keyword evidence="3" id="KW-0572">Peptidoglycan-anchor</keyword>
<evidence type="ECO:0000256" key="6">
    <source>
        <dbReference type="SAM" id="SignalP"/>
    </source>
</evidence>
<proteinExistence type="predicted"/>
<dbReference type="PATRIC" id="fig|1618550.3.peg.598"/>
<dbReference type="InterPro" id="IPR013783">
    <property type="entry name" value="Ig-like_fold"/>
</dbReference>
<accession>A0A0G0RCH7</accession>
<feature type="domain" description="Fibronectin type-III" evidence="8">
    <location>
        <begin position="155"/>
        <end position="246"/>
    </location>
</feature>
<dbReference type="InterPro" id="IPR003961">
    <property type="entry name" value="FN3_dom"/>
</dbReference>
<keyword evidence="5" id="KW-1133">Transmembrane helix</keyword>
<dbReference type="EMBL" id="LBWP01000008">
    <property type="protein sequence ID" value="KKR11402.1"/>
    <property type="molecule type" value="Genomic_DNA"/>
</dbReference>
<evidence type="ECO:0008006" key="11">
    <source>
        <dbReference type="Google" id="ProtNLM"/>
    </source>
</evidence>
<dbReference type="SMART" id="SM00060">
    <property type="entry name" value="FN3"/>
    <property type="match status" value="1"/>
</dbReference>
<dbReference type="AlphaFoldDB" id="A0A0G0RCH7"/>
<evidence type="ECO:0000256" key="4">
    <source>
        <dbReference type="SAM" id="MobiDB-lite"/>
    </source>
</evidence>
<feature type="region of interest" description="Disordered" evidence="4">
    <location>
        <begin position="133"/>
        <end position="153"/>
    </location>
</feature>
<dbReference type="InterPro" id="IPR036116">
    <property type="entry name" value="FN3_sf"/>
</dbReference>
<gene>
    <name evidence="9" type="ORF">UT39_C0008G0035</name>
</gene>
<feature type="signal peptide" evidence="6">
    <location>
        <begin position="1"/>
        <end position="24"/>
    </location>
</feature>
<keyword evidence="2" id="KW-0964">Secreted</keyword>
<keyword evidence="5" id="KW-0472">Membrane</keyword>
<evidence type="ECO:0000256" key="2">
    <source>
        <dbReference type="ARBA" id="ARBA00022525"/>
    </source>
</evidence>
<evidence type="ECO:0000313" key="9">
    <source>
        <dbReference type="EMBL" id="KKR11402.1"/>
    </source>
</evidence>
<dbReference type="STRING" id="1618550.UT39_C0008G0035"/>
<feature type="chain" id="PRO_5002534247" description="Fibronectin type-III domain-containing protein" evidence="6">
    <location>
        <begin position="25"/>
        <end position="277"/>
    </location>
</feature>
<dbReference type="CDD" id="cd00063">
    <property type="entry name" value="FN3"/>
    <property type="match status" value="1"/>
</dbReference>
<reference evidence="9 10" key="1">
    <citation type="journal article" date="2015" name="Nature">
        <title>rRNA introns, odd ribosomes, and small enigmatic genomes across a large radiation of phyla.</title>
        <authorList>
            <person name="Brown C.T."/>
            <person name="Hug L.A."/>
            <person name="Thomas B.C."/>
            <person name="Sharon I."/>
            <person name="Castelle C.J."/>
            <person name="Singh A."/>
            <person name="Wilkins M.J."/>
            <person name="Williams K.H."/>
            <person name="Banfield J.F."/>
        </authorList>
    </citation>
    <scope>NUCLEOTIDE SEQUENCE [LARGE SCALE GENOMIC DNA]</scope>
</reference>
<protein>
    <recommendedName>
        <fullName evidence="11">Fibronectin type-III domain-containing protein</fullName>
    </recommendedName>
</protein>
<keyword evidence="1" id="KW-0134">Cell wall</keyword>
<evidence type="ECO:0000256" key="1">
    <source>
        <dbReference type="ARBA" id="ARBA00022512"/>
    </source>
</evidence>
<feature type="domain" description="Gram-positive cocci surface proteins LPxTG" evidence="7">
    <location>
        <begin position="247"/>
        <end position="277"/>
    </location>
</feature>
<dbReference type="Pfam" id="PF00041">
    <property type="entry name" value="fn3"/>
    <property type="match status" value="1"/>
</dbReference>
<name>A0A0G0RCH7_9BACT</name>
<dbReference type="PROSITE" id="PS50847">
    <property type="entry name" value="GRAM_POS_ANCHORING"/>
    <property type="match status" value="1"/>
</dbReference>
<dbReference type="InterPro" id="IPR019931">
    <property type="entry name" value="LPXTG_anchor"/>
</dbReference>
<organism evidence="9 10">
    <name type="scientific">Candidatus Woesebacteria bacterium GW2011_GWA1_39_21</name>
    <dbReference type="NCBI Taxonomy" id="1618550"/>
    <lineage>
        <taxon>Bacteria</taxon>
        <taxon>Candidatus Woeseibacteriota</taxon>
    </lineage>
</organism>
<dbReference type="PROSITE" id="PS50853">
    <property type="entry name" value="FN3"/>
    <property type="match status" value="1"/>
</dbReference>
<feature type="transmembrane region" description="Helical" evidence="5">
    <location>
        <begin position="254"/>
        <end position="273"/>
    </location>
</feature>
<dbReference type="SUPFAM" id="SSF49265">
    <property type="entry name" value="Fibronectin type III"/>
    <property type="match status" value="1"/>
</dbReference>
<evidence type="ECO:0000259" key="7">
    <source>
        <dbReference type="PROSITE" id="PS50847"/>
    </source>
</evidence>
<comment type="caution">
    <text evidence="9">The sequence shown here is derived from an EMBL/GenBank/DDBJ whole genome shotgun (WGS) entry which is preliminary data.</text>
</comment>
<evidence type="ECO:0000256" key="3">
    <source>
        <dbReference type="ARBA" id="ARBA00023088"/>
    </source>
</evidence>
<keyword evidence="5" id="KW-0812">Transmembrane</keyword>
<sequence length="277" mass="29499">MFKKIALIIAQVVLVFALAKVVNAQTPPDFPSCSNPQGTLKVSYDSGTHYLVGGTAVTGSDAVYYTGETSLIQCFCADDGNGVQTNWWRVDSLNQDQIDQLVKLGWTYIPTGSNWGLDDSSYMAMNANYQCKTPPSNPPGNPPGPGSPPVCNAERPVPPQLVSVIRHGTEAVVTWTKIDLATHYVLAYGTKIGEYPYGVPNTGNVTSYTVSALNPSTTYYFQVYAVNDCMPSDPSGTAPRGGAVLGLATTGNTLLLYSVFAAAALLTASGLILRKRD</sequence>
<dbReference type="Gene3D" id="2.60.40.10">
    <property type="entry name" value="Immunoglobulins"/>
    <property type="match status" value="1"/>
</dbReference>
<feature type="compositionally biased region" description="Pro residues" evidence="4">
    <location>
        <begin position="135"/>
        <end position="148"/>
    </location>
</feature>
<evidence type="ECO:0000259" key="8">
    <source>
        <dbReference type="PROSITE" id="PS50853"/>
    </source>
</evidence>
<evidence type="ECO:0000256" key="5">
    <source>
        <dbReference type="SAM" id="Phobius"/>
    </source>
</evidence>
<evidence type="ECO:0000313" key="10">
    <source>
        <dbReference type="Proteomes" id="UP000034246"/>
    </source>
</evidence>
<keyword evidence="6" id="KW-0732">Signal</keyword>